<dbReference type="Proteomes" id="UP000266861">
    <property type="component" value="Unassembled WGS sequence"/>
</dbReference>
<organism evidence="1 2">
    <name type="scientific">Diversispora epigaea</name>
    <dbReference type="NCBI Taxonomy" id="1348612"/>
    <lineage>
        <taxon>Eukaryota</taxon>
        <taxon>Fungi</taxon>
        <taxon>Fungi incertae sedis</taxon>
        <taxon>Mucoromycota</taxon>
        <taxon>Glomeromycotina</taxon>
        <taxon>Glomeromycetes</taxon>
        <taxon>Diversisporales</taxon>
        <taxon>Diversisporaceae</taxon>
        <taxon>Diversispora</taxon>
    </lineage>
</organism>
<gene>
    <name evidence="1" type="ORF">Glove_319g155</name>
</gene>
<accession>A0A397HSU4</accession>
<dbReference type="AlphaFoldDB" id="A0A397HSU4"/>
<comment type="caution">
    <text evidence="1">The sequence shown here is derived from an EMBL/GenBank/DDBJ whole genome shotgun (WGS) entry which is preliminary data.</text>
</comment>
<dbReference type="EMBL" id="PQFF01000291">
    <property type="protein sequence ID" value="RHZ65048.1"/>
    <property type="molecule type" value="Genomic_DNA"/>
</dbReference>
<name>A0A397HSU4_9GLOM</name>
<keyword evidence="2" id="KW-1185">Reference proteome</keyword>
<evidence type="ECO:0000313" key="2">
    <source>
        <dbReference type="Proteomes" id="UP000266861"/>
    </source>
</evidence>
<sequence>MIDPEYGSIVSLLQDYFKVANRPPIKVSGDECNSELIAADFSIFPNKNYVHQLHIPYFDILTACIEPDLPQFAINIPVAEVVGDSPIPPVATYAYIPFKTIDRRERYVCKIERDTELNAKIPKLEHEELKKRDLQNEGSLYQKITNVSEFQIFFIITNNFTMPCNLLMTTPTKIVLNPHLKISTQKLQNWTTDGMTK</sequence>
<evidence type="ECO:0000313" key="1">
    <source>
        <dbReference type="EMBL" id="RHZ65048.1"/>
    </source>
</evidence>
<proteinExistence type="predicted"/>
<protein>
    <submittedName>
        <fullName evidence="1">Uncharacterized protein</fullName>
    </submittedName>
</protein>
<reference evidence="1 2" key="1">
    <citation type="submission" date="2018-08" db="EMBL/GenBank/DDBJ databases">
        <title>Genome and evolution of the arbuscular mycorrhizal fungus Diversispora epigaea (formerly Glomus versiforme) and its bacterial endosymbionts.</title>
        <authorList>
            <person name="Sun X."/>
            <person name="Fei Z."/>
            <person name="Harrison M."/>
        </authorList>
    </citation>
    <scope>NUCLEOTIDE SEQUENCE [LARGE SCALE GENOMIC DNA]</scope>
    <source>
        <strain evidence="1 2">IT104</strain>
    </source>
</reference>